<sequence>MHRAGVMAFLAGALAGVLCVSTSFWTGPVSSSLGGANLSLVAGLVVSAVVYGASGRTRRRAVTPAPGV</sequence>
<dbReference type="AlphaFoldDB" id="A0AAU1UI54"/>
<dbReference type="EMBL" id="CP108195">
    <property type="protein sequence ID" value="WTS17408.1"/>
    <property type="molecule type" value="Genomic_DNA"/>
</dbReference>
<evidence type="ECO:0000256" key="1">
    <source>
        <dbReference type="SAM" id="Phobius"/>
    </source>
</evidence>
<accession>A0AAU1UI54</accession>
<keyword evidence="1" id="KW-0472">Membrane</keyword>
<proteinExistence type="predicted"/>
<organism evidence="2">
    <name type="scientific">Streptomyces sp. NBC_00119</name>
    <dbReference type="NCBI Taxonomy" id="2975659"/>
    <lineage>
        <taxon>Bacteria</taxon>
        <taxon>Bacillati</taxon>
        <taxon>Actinomycetota</taxon>
        <taxon>Actinomycetes</taxon>
        <taxon>Kitasatosporales</taxon>
        <taxon>Streptomycetaceae</taxon>
        <taxon>Streptomyces</taxon>
    </lineage>
</organism>
<keyword evidence="1" id="KW-0812">Transmembrane</keyword>
<evidence type="ECO:0000313" key="2">
    <source>
        <dbReference type="EMBL" id="WTS17408.1"/>
    </source>
</evidence>
<keyword evidence="1" id="KW-1133">Transmembrane helix</keyword>
<gene>
    <name evidence="2" type="ORF">OHU69_44080</name>
</gene>
<name>A0AAU1UI54_9ACTN</name>
<protein>
    <submittedName>
        <fullName evidence="2">Uncharacterized protein</fullName>
    </submittedName>
</protein>
<feature type="transmembrane region" description="Helical" evidence="1">
    <location>
        <begin position="35"/>
        <end position="53"/>
    </location>
</feature>
<reference evidence="2" key="1">
    <citation type="submission" date="2022-10" db="EMBL/GenBank/DDBJ databases">
        <title>The complete genomes of actinobacterial strains from the NBC collection.</title>
        <authorList>
            <person name="Joergensen T.S."/>
            <person name="Alvarez Arevalo M."/>
            <person name="Sterndorff E.B."/>
            <person name="Faurdal D."/>
            <person name="Vuksanovic O."/>
            <person name="Mourched A.-S."/>
            <person name="Charusanti P."/>
            <person name="Shaw S."/>
            <person name="Blin K."/>
            <person name="Weber T."/>
        </authorList>
    </citation>
    <scope>NUCLEOTIDE SEQUENCE</scope>
    <source>
        <strain evidence="2">NBC_00119</strain>
    </source>
</reference>